<comment type="caution">
    <text evidence="2">The sequence shown here is derived from an EMBL/GenBank/DDBJ whole genome shotgun (WGS) entry which is preliminary data.</text>
</comment>
<dbReference type="Pfam" id="PF12697">
    <property type="entry name" value="Abhydrolase_6"/>
    <property type="match status" value="1"/>
</dbReference>
<dbReference type="PANTHER" id="PTHR37946">
    <property type="entry name" value="SLL1969 PROTEIN"/>
    <property type="match status" value="1"/>
</dbReference>
<dbReference type="PANTHER" id="PTHR37946:SF1">
    <property type="entry name" value="SLL1969 PROTEIN"/>
    <property type="match status" value="1"/>
</dbReference>
<dbReference type="EMBL" id="JAKJPO010000004">
    <property type="protein sequence ID" value="MCF7222001.1"/>
    <property type="molecule type" value="Genomic_DNA"/>
</dbReference>
<keyword evidence="2" id="KW-0378">Hydrolase</keyword>
<name>A0ABS9HSW1_9GAMM</name>
<protein>
    <submittedName>
        <fullName evidence="2">Alpha/beta hydrolase</fullName>
    </submittedName>
</protein>
<dbReference type="Proteomes" id="UP001430796">
    <property type="component" value="Unassembled WGS sequence"/>
</dbReference>
<evidence type="ECO:0000313" key="2">
    <source>
        <dbReference type="EMBL" id="MCF7222001.1"/>
    </source>
</evidence>
<dbReference type="InterPro" id="IPR029058">
    <property type="entry name" value="AB_hydrolase_fold"/>
</dbReference>
<gene>
    <name evidence="2" type="ORF">L3V18_09420</name>
</gene>
<sequence length="212" mass="22495">MSPVDPSVPRVLLLHGIWNAKSWMAPLARRLRGHGFRVEVFGYPSIFGGPEPAIEALIERLKGGPPVHLVGHSLGGMVGMEALRREPDLPVVRMVCLGSPLCGSVAARTLGRRTWTGLVLGRSGRLLQQGCPPWQGGPPVGMVAGNVARGMGRLLTRFEGESDGTVALAETHLPGLADHCVVSASHTGLAFSADAARQAAHFLRNGRFLHDA</sequence>
<dbReference type="SUPFAM" id="SSF53474">
    <property type="entry name" value="alpha/beta-Hydrolases"/>
    <property type="match status" value="1"/>
</dbReference>
<proteinExistence type="predicted"/>
<evidence type="ECO:0000259" key="1">
    <source>
        <dbReference type="Pfam" id="PF12697"/>
    </source>
</evidence>
<dbReference type="Gene3D" id="3.40.50.1820">
    <property type="entry name" value="alpha/beta hydrolase"/>
    <property type="match status" value="1"/>
</dbReference>
<organism evidence="2 3">
    <name type="scientific">Marilutibacter chinensis</name>
    <dbReference type="NCBI Taxonomy" id="2912247"/>
    <lineage>
        <taxon>Bacteria</taxon>
        <taxon>Pseudomonadati</taxon>
        <taxon>Pseudomonadota</taxon>
        <taxon>Gammaproteobacteria</taxon>
        <taxon>Lysobacterales</taxon>
        <taxon>Lysobacteraceae</taxon>
        <taxon>Marilutibacter</taxon>
    </lineage>
</organism>
<dbReference type="GO" id="GO:0016787">
    <property type="term" value="F:hydrolase activity"/>
    <property type="evidence" value="ECO:0007669"/>
    <property type="project" value="UniProtKB-KW"/>
</dbReference>
<reference evidence="2" key="1">
    <citation type="submission" date="2022-01" db="EMBL/GenBank/DDBJ databases">
        <title>Lysobacter chinensis sp. nov., a bacterium isolated from cow dung compost.</title>
        <authorList>
            <person name="Liu Y."/>
        </authorList>
    </citation>
    <scope>NUCLEOTIDE SEQUENCE</scope>
    <source>
        <strain evidence="2">TLK-CK17</strain>
    </source>
</reference>
<dbReference type="InterPro" id="IPR000073">
    <property type="entry name" value="AB_hydrolase_1"/>
</dbReference>
<evidence type="ECO:0000313" key="3">
    <source>
        <dbReference type="Proteomes" id="UP001430796"/>
    </source>
</evidence>
<keyword evidence="3" id="KW-1185">Reference proteome</keyword>
<reference evidence="2" key="2">
    <citation type="submission" date="2022-01" db="EMBL/GenBank/DDBJ databases">
        <authorList>
            <person name="Zhou L.Y."/>
        </authorList>
    </citation>
    <scope>NUCLEOTIDE SEQUENCE</scope>
    <source>
        <strain evidence="2">TLK-CK17</strain>
    </source>
</reference>
<dbReference type="RefSeq" id="WP_237054422.1">
    <property type="nucleotide sequence ID" value="NZ_JAKJPO010000004.1"/>
</dbReference>
<accession>A0ABS9HSW1</accession>
<feature type="domain" description="AB hydrolase-1" evidence="1">
    <location>
        <begin position="11"/>
        <end position="144"/>
    </location>
</feature>